<evidence type="ECO:0000259" key="3">
    <source>
        <dbReference type="Pfam" id="PF00567"/>
    </source>
</evidence>
<dbReference type="Gene3D" id="2.30.30.140">
    <property type="match status" value="1"/>
</dbReference>
<gene>
    <name evidence="4" type="ORF">BOKJ2_LOCUS215</name>
</gene>
<dbReference type="Proteomes" id="UP000614601">
    <property type="component" value="Unassembled WGS sequence"/>
</dbReference>
<evidence type="ECO:0000256" key="2">
    <source>
        <dbReference type="SAM" id="MobiDB-lite"/>
    </source>
</evidence>
<dbReference type="Pfam" id="PF00567">
    <property type="entry name" value="TUDOR"/>
    <property type="match status" value="1"/>
</dbReference>
<dbReference type="InterPro" id="IPR002999">
    <property type="entry name" value="Tudor"/>
</dbReference>
<feature type="region of interest" description="Disordered" evidence="2">
    <location>
        <begin position="342"/>
        <end position="425"/>
    </location>
</feature>
<sequence length="425" mass="48334">MSNTSSPSEVHWGCQPTGASDNTVTCLRKQNMCASLWYKQGKQAKPLPSHLPQARHAGEWRSSDSEEKGSYWKRIAQPRPNPGFGIGAFIAPPSPHGLPKVVRTKIQTAWMPVNGLSHEMSLEVLDSDVDDHKPYILRYDDPPCTLPCLHHILQELPKGRFGICPVHERLIPHPLPPPAIGLSKPNAEIKCKPLNAISSIFFHVQRFEDQKALEQLEKVIKALEKKIIKHIVHYPVQGGHAVCRYQKALHRCRINTIGMEVIQVDLIDQGTSAIIKHDELFTMPTDVAMVCPALSFRCSLMEQDTRLLDFKSTSSFHDLIMKRSYIVLEVHGDVTSDGKHLVRLIDPPPPEKPKDPFVGRGTHNRKPKFRLQDMKKMETAEDENKTEDEHMDTVLQGFRNSDDEDDDFDYNQFDYNSKTQENLFF</sequence>
<organism evidence="4 5">
    <name type="scientific">Bursaphelenchus okinawaensis</name>
    <dbReference type="NCBI Taxonomy" id="465554"/>
    <lineage>
        <taxon>Eukaryota</taxon>
        <taxon>Metazoa</taxon>
        <taxon>Ecdysozoa</taxon>
        <taxon>Nematoda</taxon>
        <taxon>Chromadorea</taxon>
        <taxon>Rhabditida</taxon>
        <taxon>Tylenchina</taxon>
        <taxon>Tylenchomorpha</taxon>
        <taxon>Aphelenchoidea</taxon>
        <taxon>Aphelenchoididae</taxon>
        <taxon>Bursaphelenchus</taxon>
    </lineage>
</organism>
<reference evidence="4" key="1">
    <citation type="submission" date="2020-09" db="EMBL/GenBank/DDBJ databases">
        <authorList>
            <person name="Kikuchi T."/>
        </authorList>
    </citation>
    <scope>NUCLEOTIDE SEQUENCE</scope>
    <source>
        <strain evidence="4">SH1</strain>
    </source>
</reference>
<dbReference type="EMBL" id="CAJFCW020000001">
    <property type="protein sequence ID" value="CAG9077904.1"/>
    <property type="molecule type" value="Genomic_DNA"/>
</dbReference>
<evidence type="ECO:0000313" key="5">
    <source>
        <dbReference type="Proteomes" id="UP000614601"/>
    </source>
</evidence>
<dbReference type="SUPFAM" id="SSF63748">
    <property type="entry name" value="Tudor/PWWP/MBT"/>
    <property type="match status" value="1"/>
</dbReference>
<comment type="caution">
    <text evidence="4">The sequence shown here is derived from an EMBL/GenBank/DDBJ whole genome shotgun (WGS) entry which is preliminary data.</text>
</comment>
<dbReference type="OrthoDB" id="5892657at2759"/>
<evidence type="ECO:0000256" key="1">
    <source>
        <dbReference type="SAM" id="Coils"/>
    </source>
</evidence>
<dbReference type="AlphaFoldDB" id="A0A811JQ93"/>
<feature type="domain" description="Tudor" evidence="3">
    <location>
        <begin position="186"/>
        <end position="300"/>
    </location>
</feature>
<dbReference type="Proteomes" id="UP000783686">
    <property type="component" value="Unassembled WGS sequence"/>
</dbReference>
<feature type="compositionally biased region" description="Basic and acidic residues" evidence="2">
    <location>
        <begin position="56"/>
        <end position="68"/>
    </location>
</feature>
<keyword evidence="1" id="KW-0175">Coiled coil</keyword>
<feature type="compositionally biased region" description="Basic and acidic residues" evidence="2">
    <location>
        <begin position="370"/>
        <end position="392"/>
    </location>
</feature>
<dbReference type="EMBL" id="CAJFDH010000001">
    <property type="protein sequence ID" value="CAD5205531.1"/>
    <property type="molecule type" value="Genomic_DNA"/>
</dbReference>
<feature type="coiled-coil region" evidence="1">
    <location>
        <begin position="206"/>
        <end position="233"/>
    </location>
</feature>
<feature type="region of interest" description="Disordered" evidence="2">
    <location>
        <begin position="45"/>
        <end position="68"/>
    </location>
</feature>
<proteinExistence type="predicted"/>
<evidence type="ECO:0000313" key="4">
    <source>
        <dbReference type="EMBL" id="CAD5205531.1"/>
    </source>
</evidence>
<protein>
    <recommendedName>
        <fullName evidence="3">Tudor domain-containing protein</fullName>
    </recommendedName>
</protein>
<keyword evidence="5" id="KW-1185">Reference proteome</keyword>
<accession>A0A811JQ93</accession>
<name>A0A811JQ93_9BILA</name>